<feature type="signal peptide" evidence="9">
    <location>
        <begin position="1"/>
        <end position="21"/>
    </location>
</feature>
<dbReference type="PANTHER" id="PTHR21581">
    <property type="entry name" value="D-ALANYL-D-ALANINE CARBOXYPEPTIDASE"/>
    <property type="match status" value="1"/>
</dbReference>
<evidence type="ECO:0000256" key="5">
    <source>
        <dbReference type="ARBA" id="ARBA00022984"/>
    </source>
</evidence>
<evidence type="ECO:0000256" key="7">
    <source>
        <dbReference type="RuleBase" id="RU004016"/>
    </source>
</evidence>
<keyword evidence="3 11" id="KW-0378">Hydrolase</keyword>
<organism evidence="11 12">
    <name type="scientific">Rossellomorea oryzaecorticis</name>
    <dbReference type="NCBI Taxonomy" id="1396505"/>
    <lineage>
        <taxon>Bacteria</taxon>
        <taxon>Bacillati</taxon>
        <taxon>Bacillota</taxon>
        <taxon>Bacilli</taxon>
        <taxon>Bacillales</taxon>
        <taxon>Bacillaceae</taxon>
        <taxon>Rossellomorea</taxon>
    </lineage>
</organism>
<keyword evidence="2 9" id="KW-0732">Signal</keyword>
<dbReference type="InterPro" id="IPR018044">
    <property type="entry name" value="Peptidase_S11"/>
</dbReference>
<evidence type="ECO:0000256" key="1">
    <source>
        <dbReference type="ARBA" id="ARBA00007164"/>
    </source>
</evidence>
<accession>A0ABU9K7B6</accession>
<keyword evidence="8" id="KW-0812">Transmembrane</keyword>
<feature type="domain" description="Peptidase S11 D-alanyl-D-alanine carboxypeptidase A N-terminal" evidence="10">
    <location>
        <begin position="27"/>
        <end position="255"/>
    </location>
</feature>
<feature type="transmembrane region" description="Helical" evidence="8">
    <location>
        <begin position="363"/>
        <end position="382"/>
    </location>
</feature>
<dbReference type="SUPFAM" id="SSF56601">
    <property type="entry name" value="beta-lactamase/transpeptidase-like"/>
    <property type="match status" value="1"/>
</dbReference>
<evidence type="ECO:0000256" key="3">
    <source>
        <dbReference type="ARBA" id="ARBA00022801"/>
    </source>
</evidence>
<dbReference type="EMBL" id="JBBYAF010000009">
    <property type="protein sequence ID" value="MEL3971984.1"/>
    <property type="molecule type" value="Genomic_DNA"/>
</dbReference>
<gene>
    <name evidence="11" type="ORF">AAEO50_06815</name>
</gene>
<name>A0ABU9K7B6_9BACI</name>
<evidence type="ECO:0000256" key="8">
    <source>
        <dbReference type="SAM" id="Phobius"/>
    </source>
</evidence>
<proteinExistence type="inferred from homology"/>
<sequence>MKKTIILMMLLFGLTSSMASANEQVIKKPDTLFSKSAVIIDSGTGSVLYSKNAHKKMNPASITKIATAIYALEHGNLEDIATVSDNAANIEGSTVYLLPGEKISLEQLMRGMMVNSGNDAAVAIAEHTEGSVHSFMKKLNGFLEDEVGVKNTHFENPHGLYGENHYTTAYDMAKITSYALKNNDFQMLFGIDSFDWSSEGWDTTLYNHHKLVKGELPYPEVTGGKNGFISEANHTLVTSAENEGLSVVAVTLNAQSKRAIYADTISLLDYGLNQFTHSYIAKDSGFQTDHSFYELKADFHYTKPINEAVNEVVDEKGMLTIYNEDNQKIASTKLHSVRSAEQSEQEVLAASSEKESERTDSELFYPVFLYLIILVMIGIRMIRKREQNDSLEKRL</sequence>
<keyword evidence="6" id="KW-0961">Cell wall biogenesis/degradation</keyword>
<dbReference type="PRINTS" id="PR00725">
    <property type="entry name" value="DADACBPTASE1"/>
</dbReference>
<keyword evidence="8" id="KW-1133">Transmembrane helix</keyword>
<reference evidence="11 12" key="1">
    <citation type="submission" date="2024-04" db="EMBL/GenBank/DDBJ databases">
        <title>Bacillus oryzaecorticis sp. nov., a moderately halophilic bacterium isolated from rice husks.</title>
        <authorList>
            <person name="Zhu H.-S."/>
        </authorList>
    </citation>
    <scope>NUCLEOTIDE SEQUENCE [LARGE SCALE GENOMIC DNA]</scope>
    <source>
        <strain evidence="11 12">ZC255</strain>
    </source>
</reference>
<keyword evidence="8" id="KW-0472">Membrane</keyword>
<evidence type="ECO:0000256" key="9">
    <source>
        <dbReference type="SAM" id="SignalP"/>
    </source>
</evidence>
<evidence type="ECO:0000313" key="11">
    <source>
        <dbReference type="EMBL" id="MEL3971984.1"/>
    </source>
</evidence>
<feature type="chain" id="PRO_5045098678" evidence="9">
    <location>
        <begin position="22"/>
        <end position="395"/>
    </location>
</feature>
<comment type="similarity">
    <text evidence="1 7">Belongs to the peptidase S11 family.</text>
</comment>
<dbReference type="InterPro" id="IPR012338">
    <property type="entry name" value="Beta-lactam/transpept-like"/>
</dbReference>
<keyword evidence="11" id="KW-0121">Carboxypeptidase</keyword>
<dbReference type="InterPro" id="IPR001967">
    <property type="entry name" value="Peptidase_S11_N"/>
</dbReference>
<evidence type="ECO:0000259" key="10">
    <source>
        <dbReference type="Pfam" id="PF00768"/>
    </source>
</evidence>
<dbReference type="GO" id="GO:0004180">
    <property type="term" value="F:carboxypeptidase activity"/>
    <property type="evidence" value="ECO:0007669"/>
    <property type="project" value="UniProtKB-KW"/>
</dbReference>
<dbReference type="PANTHER" id="PTHR21581:SF33">
    <property type="entry name" value="D-ALANYL-D-ALANINE CARBOXYPEPTIDASE DACB"/>
    <property type="match status" value="1"/>
</dbReference>
<protein>
    <submittedName>
        <fullName evidence="11">D-alanyl-D-alanine carboxypeptidase family protein</fullName>
        <ecNumber evidence="11">3.4.-.-</ecNumber>
    </submittedName>
</protein>
<keyword evidence="12" id="KW-1185">Reference proteome</keyword>
<evidence type="ECO:0000256" key="4">
    <source>
        <dbReference type="ARBA" id="ARBA00022960"/>
    </source>
</evidence>
<comment type="caution">
    <text evidence="11">The sequence shown here is derived from an EMBL/GenBank/DDBJ whole genome shotgun (WGS) entry which is preliminary data.</text>
</comment>
<keyword evidence="4" id="KW-0133">Cell shape</keyword>
<dbReference type="Proteomes" id="UP001389717">
    <property type="component" value="Unassembled WGS sequence"/>
</dbReference>
<dbReference type="Pfam" id="PF00768">
    <property type="entry name" value="Peptidase_S11"/>
    <property type="match status" value="1"/>
</dbReference>
<dbReference type="Gene3D" id="3.40.710.10">
    <property type="entry name" value="DD-peptidase/beta-lactamase superfamily"/>
    <property type="match status" value="1"/>
</dbReference>
<keyword evidence="11" id="KW-0645">Protease</keyword>
<evidence type="ECO:0000256" key="6">
    <source>
        <dbReference type="ARBA" id="ARBA00023316"/>
    </source>
</evidence>
<evidence type="ECO:0000256" key="2">
    <source>
        <dbReference type="ARBA" id="ARBA00022729"/>
    </source>
</evidence>
<dbReference type="EC" id="3.4.-.-" evidence="11"/>
<evidence type="ECO:0000313" key="12">
    <source>
        <dbReference type="Proteomes" id="UP001389717"/>
    </source>
</evidence>
<keyword evidence="5" id="KW-0573">Peptidoglycan synthesis</keyword>
<dbReference type="RefSeq" id="WP_341981805.1">
    <property type="nucleotide sequence ID" value="NZ_JBBYAF010000009.1"/>
</dbReference>